<dbReference type="Proteomes" id="UP000681967">
    <property type="component" value="Unassembled WGS sequence"/>
</dbReference>
<gene>
    <name evidence="1" type="ORF">BYL167_LOCUS53816</name>
    <name evidence="2" type="ORF">GIL414_LOCUS63455</name>
</gene>
<name>A0A8S3FDB6_9BILA</name>
<dbReference type="AlphaFoldDB" id="A0A8S3FDB6"/>
<feature type="non-terminal residue" evidence="2">
    <location>
        <position position="30"/>
    </location>
</feature>
<dbReference type="EMBL" id="CAJOBH010183637">
    <property type="protein sequence ID" value="CAF4945901.1"/>
    <property type="molecule type" value="Genomic_DNA"/>
</dbReference>
<evidence type="ECO:0000313" key="2">
    <source>
        <dbReference type="EMBL" id="CAF5118711.1"/>
    </source>
</evidence>
<evidence type="ECO:0000313" key="1">
    <source>
        <dbReference type="EMBL" id="CAF4945901.1"/>
    </source>
</evidence>
<protein>
    <submittedName>
        <fullName evidence="2">Uncharacterized protein</fullName>
    </submittedName>
</protein>
<sequence>MMPVKRVENSSPENPNLLPSCNDKRLMACI</sequence>
<dbReference type="Proteomes" id="UP000681720">
    <property type="component" value="Unassembled WGS sequence"/>
</dbReference>
<accession>A0A8S3FDB6</accession>
<evidence type="ECO:0000313" key="3">
    <source>
        <dbReference type="Proteomes" id="UP000681720"/>
    </source>
</evidence>
<comment type="caution">
    <text evidence="2">The sequence shown here is derived from an EMBL/GenBank/DDBJ whole genome shotgun (WGS) entry which is preliminary data.</text>
</comment>
<dbReference type="EMBL" id="CAJOBJ010263723">
    <property type="protein sequence ID" value="CAF5118711.1"/>
    <property type="molecule type" value="Genomic_DNA"/>
</dbReference>
<proteinExistence type="predicted"/>
<reference evidence="2" key="1">
    <citation type="submission" date="2021-02" db="EMBL/GenBank/DDBJ databases">
        <authorList>
            <person name="Nowell W R."/>
        </authorList>
    </citation>
    <scope>NUCLEOTIDE SEQUENCE</scope>
</reference>
<organism evidence="2 3">
    <name type="scientific">Rotaria magnacalcarata</name>
    <dbReference type="NCBI Taxonomy" id="392030"/>
    <lineage>
        <taxon>Eukaryota</taxon>
        <taxon>Metazoa</taxon>
        <taxon>Spiralia</taxon>
        <taxon>Gnathifera</taxon>
        <taxon>Rotifera</taxon>
        <taxon>Eurotatoria</taxon>
        <taxon>Bdelloidea</taxon>
        <taxon>Philodinida</taxon>
        <taxon>Philodinidae</taxon>
        <taxon>Rotaria</taxon>
    </lineage>
</organism>